<dbReference type="Gene3D" id="3.20.20.105">
    <property type="entry name" value="Queuine tRNA-ribosyltransferase-like"/>
    <property type="match status" value="1"/>
</dbReference>
<feature type="domain" description="tRNA-guanine(15) transglycosylase-like" evidence="6">
    <location>
        <begin position="35"/>
        <end position="393"/>
    </location>
</feature>
<dbReference type="InterPro" id="IPR004803">
    <property type="entry name" value="TGT"/>
</dbReference>
<dbReference type="InterPro" id="IPR002616">
    <property type="entry name" value="tRNA_ribo_trans-like"/>
</dbReference>
<feature type="binding site" evidence="5">
    <location>
        <position position="333"/>
    </location>
    <ligand>
        <name>Zn(2+)</name>
        <dbReference type="ChEBI" id="CHEBI:29105"/>
    </ligand>
</feature>
<dbReference type="InterPro" id="IPR036511">
    <property type="entry name" value="TGT-like_sf"/>
</dbReference>
<feature type="binding site" evidence="5">
    <location>
        <position position="239"/>
    </location>
    <ligand>
        <name>substrate</name>
    </ligand>
</feature>
<keyword evidence="5" id="KW-0862">Zinc</keyword>
<evidence type="ECO:0000256" key="3">
    <source>
        <dbReference type="ARBA" id="ARBA00022694"/>
    </source>
</evidence>
<feature type="binding site" evidence="5">
    <location>
        <begin position="114"/>
        <end position="118"/>
    </location>
    <ligand>
        <name>substrate</name>
    </ligand>
</feature>
<dbReference type="SUPFAM" id="SSF51713">
    <property type="entry name" value="tRNA-guanine transglycosylase"/>
    <property type="match status" value="1"/>
</dbReference>
<keyword evidence="1 5" id="KW-0328">Glycosyltransferase</keyword>
<dbReference type="Pfam" id="PF01702">
    <property type="entry name" value="TGT"/>
    <property type="match status" value="1"/>
</dbReference>
<feature type="active site" description="Nucleophile" evidence="5">
    <location>
        <position position="290"/>
    </location>
</feature>
<dbReference type="RefSeq" id="WP_006304124.1">
    <property type="nucleotide sequence ID" value="NZ_AEDQ01000018.1"/>
</dbReference>
<feature type="binding site" evidence="5">
    <location>
        <position position="211"/>
    </location>
    <ligand>
        <name>substrate</name>
    </ligand>
</feature>
<keyword evidence="4 5" id="KW-0671">Queuosine biosynthesis</keyword>
<comment type="caution">
    <text evidence="7">The sequence shown here is derived from an EMBL/GenBank/DDBJ whole genome shotgun (WGS) entry which is preliminary data.</text>
</comment>
<evidence type="ECO:0000313" key="7">
    <source>
        <dbReference type="EMBL" id="EFL44112.1"/>
    </source>
</evidence>
<feature type="region of interest" description="RNA binding; important for wobble base 34 recognition" evidence="5">
    <location>
        <begin position="295"/>
        <end position="299"/>
    </location>
</feature>
<feature type="binding site" evidence="5">
    <location>
        <position position="330"/>
    </location>
    <ligand>
        <name>Zn(2+)</name>
        <dbReference type="ChEBI" id="CHEBI:29105"/>
    </ligand>
</feature>
<keyword evidence="2 5" id="KW-0808">Transferase</keyword>
<accession>A0ABN0AZW3</accession>
<gene>
    <name evidence="5 7" type="primary">tgt</name>
    <name evidence="7" type="ORF">HMPREF9248_0323</name>
</gene>
<evidence type="ECO:0000256" key="4">
    <source>
        <dbReference type="ARBA" id="ARBA00022785"/>
    </source>
</evidence>
<sequence length="414" mass="45551">MTTTSTTAFSPSGAAAGAAPSSYFSYEVIATDPNTQARAGILHTPHGDIPTPIFMPVGTKATVKGLLPSIVDELGAKIILANTYHLSMRPGADLIAKMGGLHTFMHWHKPILTDSGGFQVFSHGEFVKLSRDGVRFKAVDYDGSYVYWTPESNMDIAQKLGADIVMQLDQCPGYPAEKSYVERAVNLSSAWAERCWKAHTKPDQALFGIVQGGMHLDLRIRSIQQLEQIADFIGYGIGGYSVGEDHATMFESLAPLCSDYMPKNKPRYLMGVGNPTTLVRAVGVGVDMFDCVLPTRTARMGTAFSHEGRLNLKNAEHITADIPLDERCSCPVCTECYTRSYIGHLVRQHEMLGSILLSMHNIYFLLETMQHARQAIIDGTYKAFLDDWNATHTADDLRLKHYHMNASAGADNRV</sequence>
<name>A0ABN0AZW3_9ACTN</name>
<comment type="catalytic activity">
    <reaction evidence="5">
        <text>7-aminomethyl-7-carbaguanine + guanosine(34) in tRNA = 7-aminomethyl-7-carbaguanosine(34) in tRNA + guanine</text>
        <dbReference type="Rhea" id="RHEA:24104"/>
        <dbReference type="Rhea" id="RHEA-COMP:10341"/>
        <dbReference type="Rhea" id="RHEA-COMP:10342"/>
        <dbReference type="ChEBI" id="CHEBI:16235"/>
        <dbReference type="ChEBI" id="CHEBI:58703"/>
        <dbReference type="ChEBI" id="CHEBI:74269"/>
        <dbReference type="ChEBI" id="CHEBI:82833"/>
        <dbReference type="EC" id="2.4.2.29"/>
    </reaction>
</comment>
<feature type="binding site" evidence="5">
    <location>
        <position position="328"/>
    </location>
    <ligand>
        <name>Zn(2+)</name>
        <dbReference type="ChEBI" id="CHEBI:29105"/>
    </ligand>
</feature>
<dbReference type="PANTHER" id="PTHR46499:SF1">
    <property type="entry name" value="QUEUINE TRNA-RIBOSYLTRANSFERASE"/>
    <property type="match status" value="1"/>
</dbReference>
<dbReference type="GO" id="GO:0016757">
    <property type="term" value="F:glycosyltransferase activity"/>
    <property type="evidence" value="ECO:0007669"/>
    <property type="project" value="UniProtKB-KW"/>
</dbReference>
<evidence type="ECO:0000313" key="8">
    <source>
        <dbReference type="Proteomes" id="UP000004431"/>
    </source>
</evidence>
<dbReference type="EC" id="2.4.2.29" evidence="5"/>
<dbReference type="NCBIfam" id="TIGR00449">
    <property type="entry name" value="tgt_general"/>
    <property type="match status" value="1"/>
</dbReference>
<keyword evidence="8" id="KW-1185">Reference proteome</keyword>
<evidence type="ECO:0000259" key="6">
    <source>
        <dbReference type="Pfam" id="PF01702"/>
    </source>
</evidence>
<feature type="binding site" evidence="5">
    <location>
        <position position="169"/>
    </location>
    <ligand>
        <name>substrate</name>
    </ligand>
</feature>
<organism evidence="7 8">
    <name type="scientific">Fannyhessea vaginae PB189-T1-4</name>
    <dbReference type="NCBI Taxonomy" id="866774"/>
    <lineage>
        <taxon>Bacteria</taxon>
        <taxon>Bacillati</taxon>
        <taxon>Actinomycetota</taxon>
        <taxon>Coriobacteriia</taxon>
        <taxon>Coriobacteriales</taxon>
        <taxon>Atopobiaceae</taxon>
        <taxon>Fannyhessea</taxon>
    </lineage>
</organism>
<evidence type="ECO:0000256" key="5">
    <source>
        <dbReference type="HAMAP-Rule" id="MF_00168"/>
    </source>
</evidence>
<comment type="similarity">
    <text evidence="5">Belongs to the queuine tRNA-ribosyltransferase family.</text>
</comment>
<dbReference type="NCBIfam" id="TIGR00430">
    <property type="entry name" value="Q_tRNA_tgt"/>
    <property type="match status" value="1"/>
</dbReference>
<comment type="pathway">
    <text evidence="5">tRNA modification; tRNA-queuosine biosynthesis.</text>
</comment>
<comment type="cofactor">
    <cofactor evidence="5">
        <name>Zn(2+)</name>
        <dbReference type="ChEBI" id="CHEBI:29105"/>
    </cofactor>
    <text evidence="5">Binds 1 zinc ion per subunit.</text>
</comment>
<evidence type="ECO:0000256" key="1">
    <source>
        <dbReference type="ARBA" id="ARBA00022676"/>
    </source>
</evidence>
<proteinExistence type="inferred from homology"/>
<comment type="subunit">
    <text evidence="5">Homodimer. Within each dimer, one monomer is responsible for RNA recognition and catalysis, while the other monomer binds to the replacement base PreQ1.</text>
</comment>
<feature type="active site" description="Proton acceptor" evidence="5">
    <location>
        <position position="114"/>
    </location>
</feature>
<evidence type="ECO:0000256" key="2">
    <source>
        <dbReference type="ARBA" id="ARBA00022679"/>
    </source>
</evidence>
<keyword evidence="3 5" id="KW-0819">tRNA processing</keyword>
<protein>
    <recommendedName>
        <fullName evidence="5">Queuine tRNA-ribosyltransferase</fullName>
        <ecNumber evidence="5">2.4.2.29</ecNumber>
    </recommendedName>
    <alternativeName>
        <fullName evidence="5">Guanine insertion enzyme</fullName>
    </alternativeName>
    <alternativeName>
        <fullName evidence="5">tRNA-guanine transglycosylase</fullName>
    </alternativeName>
</protein>
<dbReference type="Proteomes" id="UP000004431">
    <property type="component" value="Unassembled WGS sequence"/>
</dbReference>
<dbReference type="EMBL" id="AEDQ01000018">
    <property type="protein sequence ID" value="EFL44112.1"/>
    <property type="molecule type" value="Genomic_DNA"/>
</dbReference>
<dbReference type="PANTHER" id="PTHR46499">
    <property type="entry name" value="QUEUINE TRNA-RIBOSYLTRANSFERASE"/>
    <property type="match status" value="1"/>
</dbReference>
<dbReference type="InterPro" id="IPR050076">
    <property type="entry name" value="ArchSynthase1/Queuine_TRR"/>
</dbReference>
<feature type="binding site" evidence="5">
    <location>
        <position position="360"/>
    </location>
    <ligand>
        <name>Zn(2+)</name>
        <dbReference type="ChEBI" id="CHEBI:29105"/>
    </ligand>
</feature>
<feature type="region of interest" description="RNA binding" evidence="5">
    <location>
        <begin position="271"/>
        <end position="277"/>
    </location>
</feature>
<keyword evidence="5" id="KW-0479">Metal-binding</keyword>
<comment type="function">
    <text evidence="5">Catalyzes the base-exchange of a guanine (G) residue with the queuine precursor 7-aminomethyl-7-deazaguanine (PreQ1) at position 34 (anticodon wobble position) in tRNAs with GU(N) anticodons (tRNA-Asp, -Asn, -His and -Tyr). Catalysis occurs through a double-displacement mechanism. The nucleophile active site attacks the C1' of nucleotide 34 to detach the guanine base from the RNA, forming a covalent enzyme-RNA intermediate. The proton acceptor active site deprotonates the incoming PreQ1, allowing a nucleophilic attack on the C1' of the ribose to form the product. After dissociation, two additional enzymatic reactions on the tRNA convert PreQ1 to queuine (Q), resulting in the hypermodified nucleoside queuosine (7-(((4,5-cis-dihydroxy-2-cyclopenten-1-yl)amino)methyl)-7-deazaguanosine).</text>
</comment>
<dbReference type="HAMAP" id="MF_00168">
    <property type="entry name" value="Q_tRNA_Tgt"/>
    <property type="match status" value="1"/>
</dbReference>
<reference evidence="7 8" key="1">
    <citation type="submission" date="2010-08" db="EMBL/GenBank/DDBJ databases">
        <authorList>
            <person name="Durkin A.S."/>
            <person name="Madupu R."/>
            <person name="Torralba M."/>
            <person name="Gillis M."/>
            <person name="Methe B."/>
            <person name="Sutton G."/>
            <person name="Nelson K.E."/>
        </authorList>
    </citation>
    <scope>NUCLEOTIDE SEQUENCE [LARGE SCALE GENOMIC DNA]</scope>
    <source>
        <strain evidence="7 8">PB189-T1-4</strain>
    </source>
</reference>